<evidence type="ECO:0000259" key="5">
    <source>
        <dbReference type="PROSITE" id="PS51078"/>
    </source>
</evidence>
<dbReference type="AlphaFoldDB" id="C5C2N4"/>
<name>C5C2N4_BEUC1</name>
<keyword evidence="2" id="KW-0238">DNA-binding</keyword>
<dbReference type="HOGENOM" id="CLU_062618_6_3_11"/>
<dbReference type="InterPro" id="IPR014757">
    <property type="entry name" value="Tscrpt_reg_IclR_C"/>
</dbReference>
<dbReference type="Proteomes" id="UP000007962">
    <property type="component" value="Chromosome"/>
</dbReference>
<dbReference type="SUPFAM" id="SSF55781">
    <property type="entry name" value="GAF domain-like"/>
    <property type="match status" value="1"/>
</dbReference>
<dbReference type="InterPro" id="IPR050707">
    <property type="entry name" value="HTH_MetabolicPath_Reg"/>
</dbReference>
<dbReference type="InterPro" id="IPR029016">
    <property type="entry name" value="GAF-like_dom_sf"/>
</dbReference>
<dbReference type="STRING" id="471853.Bcav_1462"/>
<keyword evidence="3" id="KW-0804">Transcription</keyword>
<evidence type="ECO:0000256" key="2">
    <source>
        <dbReference type="ARBA" id="ARBA00023125"/>
    </source>
</evidence>
<dbReference type="Gene3D" id="3.30.450.40">
    <property type="match status" value="1"/>
</dbReference>
<proteinExistence type="predicted"/>
<protein>
    <submittedName>
        <fullName evidence="6">Transcriptional regulator, TrmB</fullName>
    </submittedName>
</protein>
<dbReference type="eggNOG" id="COG1414">
    <property type="taxonomic scope" value="Bacteria"/>
</dbReference>
<dbReference type="InterPro" id="IPR036390">
    <property type="entry name" value="WH_DNA-bd_sf"/>
</dbReference>
<evidence type="ECO:0000256" key="1">
    <source>
        <dbReference type="ARBA" id="ARBA00023015"/>
    </source>
</evidence>
<gene>
    <name evidence="6" type="ordered locus">Bcav_1462</name>
</gene>
<dbReference type="PANTHER" id="PTHR30136:SF24">
    <property type="entry name" value="HTH-TYPE TRANSCRIPTIONAL REPRESSOR ALLR"/>
    <property type="match status" value="1"/>
</dbReference>
<dbReference type="PROSITE" id="PS51078">
    <property type="entry name" value="ICLR_ED"/>
    <property type="match status" value="1"/>
</dbReference>
<dbReference type="Pfam" id="PF01614">
    <property type="entry name" value="IclR_C"/>
    <property type="match status" value="1"/>
</dbReference>
<feature type="domain" description="HTH iclR-type" evidence="4">
    <location>
        <begin position="17"/>
        <end position="78"/>
    </location>
</feature>
<evidence type="ECO:0000259" key="4">
    <source>
        <dbReference type="PROSITE" id="PS51077"/>
    </source>
</evidence>
<reference evidence="6 7" key="1">
    <citation type="journal article" date="2009" name="Stand. Genomic Sci.">
        <title>Complete genome sequence of Beutenbergia cavernae type strain (HKI 0122).</title>
        <authorList>
            <person name="Land M."/>
            <person name="Pukall R."/>
            <person name="Abt B."/>
            <person name="Goker M."/>
            <person name="Rohde M."/>
            <person name="Glavina Del Rio T."/>
            <person name="Tice H."/>
            <person name="Copeland A."/>
            <person name="Cheng J.F."/>
            <person name="Lucas S."/>
            <person name="Chen F."/>
            <person name="Nolan M."/>
            <person name="Bruce D."/>
            <person name="Goodwin L."/>
            <person name="Pitluck S."/>
            <person name="Ivanova N."/>
            <person name="Mavromatis K."/>
            <person name="Ovchinnikova G."/>
            <person name="Pati A."/>
            <person name="Chen A."/>
            <person name="Palaniappan K."/>
            <person name="Hauser L."/>
            <person name="Chang Y.J."/>
            <person name="Jefferies C.C."/>
            <person name="Saunders E."/>
            <person name="Brettin T."/>
            <person name="Detter J.C."/>
            <person name="Han C."/>
            <person name="Chain P."/>
            <person name="Bristow J."/>
            <person name="Eisen J.A."/>
            <person name="Markowitz V."/>
            <person name="Hugenholtz P."/>
            <person name="Kyrpides N.C."/>
            <person name="Klenk H.P."/>
            <person name="Lapidus A."/>
        </authorList>
    </citation>
    <scope>NUCLEOTIDE SEQUENCE [LARGE SCALE GENOMIC DNA]</scope>
    <source>
        <strain evidence="7">ATCC BAA-8 / DSM 12333 / NBRC 16432</strain>
    </source>
</reference>
<dbReference type="GO" id="GO:0003700">
    <property type="term" value="F:DNA-binding transcription factor activity"/>
    <property type="evidence" value="ECO:0007669"/>
    <property type="project" value="TreeGrafter"/>
</dbReference>
<dbReference type="PANTHER" id="PTHR30136">
    <property type="entry name" value="HELIX-TURN-HELIX TRANSCRIPTIONAL REGULATOR, ICLR FAMILY"/>
    <property type="match status" value="1"/>
</dbReference>
<evidence type="ECO:0000313" key="7">
    <source>
        <dbReference type="Proteomes" id="UP000007962"/>
    </source>
</evidence>
<dbReference type="PROSITE" id="PS51077">
    <property type="entry name" value="HTH_ICLR"/>
    <property type="match status" value="1"/>
</dbReference>
<dbReference type="SMART" id="SM00346">
    <property type="entry name" value="HTH_ICLR"/>
    <property type="match status" value="1"/>
</dbReference>
<keyword evidence="1" id="KW-0805">Transcription regulation</keyword>
<dbReference type="RefSeq" id="WP_015881960.1">
    <property type="nucleotide sequence ID" value="NC_012669.1"/>
</dbReference>
<dbReference type="EMBL" id="CP001618">
    <property type="protein sequence ID" value="ACQ79720.1"/>
    <property type="molecule type" value="Genomic_DNA"/>
</dbReference>
<evidence type="ECO:0000313" key="6">
    <source>
        <dbReference type="EMBL" id="ACQ79720.1"/>
    </source>
</evidence>
<sequence length="261" mass="28247">MNTAQTDPDASLRRHTVGVLGKAIDVIEVLTFGEPRTIREIADETGIEKAAVYRILNTLEERGFATKDERSKRYAPGPRLVIAATALLRDHDAVSVARPVMVRLRDEFGETVNLGVLTGQNIEYLEIVESPHSLRMSAEVGSTHPAHATALGKAALAELDPESLERQIGHNPLQPATRKTLADRRLLTMDLAQVRDRGFAIDDEENELGAVCVAVALPHLGYGTRHAMSVSGPATRMSADVIGRIGRRLVEVSGELGAVPV</sequence>
<dbReference type="GO" id="GO:0045892">
    <property type="term" value="P:negative regulation of DNA-templated transcription"/>
    <property type="evidence" value="ECO:0007669"/>
    <property type="project" value="TreeGrafter"/>
</dbReference>
<evidence type="ECO:0000256" key="3">
    <source>
        <dbReference type="ARBA" id="ARBA00023163"/>
    </source>
</evidence>
<dbReference type="InterPro" id="IPR005471">
    <property type="entry name" value="Tscrpt_reg_IclR_N"/>
</dbReference>
<feature type="domain" description="IclR-ED" evidence="5">
    <location>
        <begin position="79"/>
        <end position="261"/>
    </location>
</feature>
<dbReference type="KEGG" id="bcv:Bcav_1462"/>
<dbReference type="Gene3D" id="1.10.10.10">
    <property type="entry name" value="Winged helix-like DNA-binding domain superfamily/Winged helix DNA-binding domain"/>
    <property type="match status" value="1"/>
</dbReference>
<dbReference type="InterPro" id="IPR036388">
    <property type="entry name" value="WH-like_DNA-bd_sf"/>
</dbReference>
<keyword evidence="7" id="KW-1185">Reference proteome</keyword>
<dbReference type="SUPFAM" id="SSF46785">
    <property type="entry name" value="Winged helix' DNA-binding domain"/>
    <property type="match status" value="1"/>
</dbReference>
<organism evidence="6 7">
    <name type="scientific">Beutenbergia cavernae (strain ATCC BAA-8 / DSM 12333 / CCUG 43141 / JCM 11478 / NBRC 16432 / NCIMB 13614 / HKI 0122)</name>
    <dbReference type="NCBI Taxonomy" id="471853"/>
    <lineage>
        <taxon>Bacteria</taxon>
        <taxon>Bacillati</taxon>
        <taxon>Actinomycetota</taxon>
        <taxon>Actinomycetes</taxon>
        <taxon>Micrococcales</taxon>
        <taxon>Beutenbergiaceae</taxon>
        <taxon>Beutenbergia</taxon>
    </lineage>
</organism>
<dbReference type="Pfam" id="PF09339">
    <property type="entry name" value="HTH_IclR"/>
    <property type="match status" value="1"/>
</dbReference>
<accession>C5C2N4</accession>
<dbReference type="GO" id="GO:0003677">
    <property type="term" value="F:DNA binding"/>
    <property type="evidence" value="ECO:0007669"/>
    <property type="project" value="UniProtKB-KW"/>
</dbReference>